<keyword evidence="3" id="KW-0813">Transport</keyword>
<feature type="transmembrane region" description="Helical" evidence="8">
    <location>
        <begin position="406"/>
        <end position="426"/>
    </location>
</feature>
<dbReference type="Gene3D" id="1.20.1250.20">
    <property type="entry name" value="MFS general substrate transporter like domains"/>
    <property type="match status" value="2"/>
</dbReference>
<feature type="transmembrane region" description="Helical" evidence="8">
    <location>
        <begin position="179"/>
        <end position="198"/>
    </location>
</feature>
<sequence length="524" mass="56274">MRATSKPPPFLKQRSSTTFILATVALGLFTDLFLYGLVVPILPFILRDRLNTAPDSLQNLTSIILACYAGSLLLFSIPAGIICDRISSRRTPFFVGLLALAASTVLLAVGKTVWVLILSRALQGMSAAVVWTVGFVIVRETVGSERLGVAMGSIFSVMGLGGMIAPPVGGVVYEKFGNGAVFGLAVGVLALDFLMRALMIERGAAEQYGVVYEDGSERDPEVSEVGGHARKTSLVTSIRSFSSIRTMTSTEQRQYQESPGRQVQNETSPLLPNNNNINPELDPELKPYILPTPTPYHLPPFLYIELTSPRLWAANLATLFASTLLAIFDATTPLHAYHLFHLTSLHSGLLFIPMVLPYLFLGPLAGHLVDRFGPKPLSTLGFLWLSIPLFCLGLPHAGGLPEVLKYATILFFCGPGMTAISAPSLVEMSEVMQRYHAANPQLFGDVGPYARLFGVNSALYSAGLALGPVVAAGLGELVGYGGLMGVMGGVSLLLAGFCMGWCGGWVGEVGFYTRRGWKGKGRER</sequence>
<keyword evidence="6 8" id="KW-0472">Membrane</keyword>
<dbReference type="GO" id="GO:0016020">
    <property type="term" value="C:membrane"/>
    <property type="evidence" value="ECO:0007669"/>
    <property type="project" value="UniProtKB-SubCell"/>
</dbReference>
<comment type="similarity">
    <text evidence="2">Belongs to the major facilitator superfamily. Vesicular transporter family.</text>
</comment>
<comment type="caution">
    <text evidence="10">The sequence shown here is derived from an EMBL/GenBank/DDBJ whole genome shotgun (WGS) entry which is preliminary data.</text>
</comment>
<dbReference type="InterPro" id="IPR036259">
    <property type="entry name" value="MFS_trans_sf"/>
</dbReference>
<keyword evidence="4 8" id="KW-0812">Transmembrane</keyword>
<evidence type="ECO:0000256" key="7">
    <source>
        <dbReference type="SAM" id="MobiDB-lite"/>
    </source>
</evidence>
<evidence type="ECO:0000256" key="4">
    <source>
        <dbReference type="ARBA" id="ARBA00022692"/>
    </source>
</evidence>
<reference evidence="10" key="1">
    <citation type="submission" date="2021-07" db="EMBL/GenBank/DDBJ databases">
        <authorList>
            <person name="Durling M."/>
        </authorList>
    </citation>
    <scope>NUCLEOTIDE SEQUENCE</scope>
</reference>
<keyword evidence="5 8" id="KW-1133">Transmembrane helix</keyword>
<dbReference type="EMBL" id="CAJVRL010000102">
    <property type="protein sequence ID" value="CAG8960708.1"/>
    <property type="molecule type" value="Genomic_DNA"/>
</dbReference>
<dbReference type="SUPFAM" id="SSF103473">
    <property type="entry name" value="MFS general substrate transporter"/>
    <property type="match status" value="1"/>
</dbReference>
<protein>
    <recommendedName>
        <fullName evidence="9">Major facilitator superfamily (MFS) profile domain-containing protein</fullName>
    </recommendedName>
</protein>
<evidence type="ECO:0000256" key="6">
    <source>
        <dbReference type="ARBA" id="ARBA00023136"/>
    </source>
</evidence>
<dbReference type="AlphaFoldDB" id="A0A9N9L9Y2"/>
<dbReference type="InterPro" id="IPR001958">
    <property type="entry name" value="Tet-R_TetA/multi-R_MdtG-like"/>
</dbReference>
<dbReference type="PANTHER" id="PTHR23506">
    <property type="entry name" value="GH10249P"/>
    <property type="match status" value="1"/>
</dbReference>
<feature type="transmembrane region" description="Helical" evidence="8">
    <location>
        <begin position="62"/>
        <end position="81"/>
    </location>
</feature>
<dbReference type="Proteomes" id="UP000696280">
    <property type="component" value="Unassembled WGS sequence"/>
</dbReference>
<feature type="transmembrane region" description="Helical" evidence="8">
    <location>
        <begin position="458"/>
        <end position="480"/>
    </location>
</feature>
<dbReference type="Pfam" id="PF07690">
    <property type="entry name" value="MFS_1"/>
    <property type="match status" value="1"/>
</dbReference>
<dbReference type="InterPro" id="IPR020846">
    <property type="entry name" value="MFS_dom"/>
</dbReference>
<dbReference type="CDD" id="cd17325">
    <property type="entry name" value="MFS_MdtG_SLC18_like"/>
    <property type="match status" value="1"/>
</dbReference>
<feature type="transmembrane region" description="Helical" evidence="8">
    <location>
        <begin position="121"/>
        <end position="138"/>
    </location>
</feature>
<evidence type="ECO:0000313" key="10">
    <source>
        <dbReference type="EMBL" id="CAG8960708.1"/>
    </source>
</evidence>
<feature type="transmembrane region" description="Helical" evidence="8">
    <location>
        <begin position="348"/>
        <end position="369"/>
    </location>
</feature>
<dbReference type="OrthoDB" id="5086884at2759"/>
<feature type="transmembrane region" description="Helical" evidence="8">
    <location>
        <begin position="381"/>
        <end position="400"/>
    </location>
</feature>
<feature type="compositionally biased region" description="Polar residues" evidence="7">
    <location>
        <begin position="247"/>
        <end position="268"/>
    </location>
</feature>
<feature type="transmembrane region" description="Helical" evidence="8">
    <location>
        <begin position="93"/>
        <end position="115"/>
    </location>
</feature>
<evidence type="ECO:0000313" key="11">
    <source>
        <dbReference type="Proteomes" id="UP000696280"/>
    </source>
</evidence>
<feature type="transmembrane region" description="Helical" evidence="8">
    <location>
        <begin position="20"/>
        <end position="42"/>
    </location>
</feature>
<name>A0A9N9L9Y2_9HELO</name>
<feature type="transmembrane region" description="Helical" evidence="8">
    <location>
        <begin position="311"/>
        <end position="328"/>
    </location>
</feature>
<dbReference type="PANTHER" id="PTHR23506:SF37">
    <property type="entry name" value="MAJOR FACILITATOR SUPERFAMILY (MFS) PROFILE DOMAIN-CONTAINING PROTEIN"/>
    <property type="match status" value="1"/>
</dbReference>
<dbReference type="PROSITE" id="PS50850">
    <property type="entry name" value="MFS"/>
    <property type="match status" value="1"/>
</dbReference>
<feature type="region of interest" description="Disordered" evidence="7">
    <location>
        <begin position="247"/>
        <end position="275"/>
    </location>
</feature>
<feature type="domain" description="Major facilitator superfamily (MFS) profile" evidence="9">
    <location>
        <begin position="20"/>
        <end position="506"/>
    </location>
</feature>
<dbReference type="GO" id="GO:0022857">
    <property type="term" value="F:transmembrane transporter activity"/>
    <property type="evidence" value="ECO:0007669"/>
    <property type="project" value="InterPro"/>
</dbReference>
<dbReference type="PRINTS" id="PR01035">
    <property type="entry name" value="TCRTETA"/>
</dbReference>
<dbReference type="InterPro" id="IPR011701">
    <property type="entry name" value="MFS"/>
</dbReference>
<feature type="transmembrane region" description="Helical" evidence="8">
    <location>
        <begin position="492"/>
        <end position="512"/>
    </location>
</feature>
<proteinExistence type="inferred from homology"/>
<evidence type="ECO:0000256" key="1">
    <source>
        <dbReference type="ARBA" id="ARBA00004141"/>
    </source>
</evidence>
<evidence type="ECO:0000256" key="5">
    <source>
        <dbReference type="ARBA" id="ARBA00022989"/>
    </source>
</evidence>
<evidence type="ECO:0000256" key="3">
    <source>
        <dbReference type="ARBA" id="ARBA00022448"/>
    </source>
</evidence>
<feature type="transmembrane region" description="Helical" evidence="8">
    <location>
        <begin position="150"/>
        <end position="173"/>
    </location>
</feature>
<evidence type="ECO:0000256" key="8">
    <source>
        <dbReference type="SAM" id="Phobius"/>
    </source>
</evidence>
<keyword evidence="11" id="KW-1185">Reference proteome</keyword>
<dbReference type="InterPro" id="IPR050930">
    <property type="entry name" value="MFS_Vesicular_Transporter"/>
</dbReference>
<gene>
    <name evidence="10" type="ORF">HYFRA_00013477</name>
</gene>
<evidence type="ECO:0000256" key="2">
    <source>
        <dbReference type="ARBA" id="ARBA00006829"/>
    </source>
</evidence>
<organism evidence="10 11">
    <name type="scientific">Hymenoscyphus fraxineus</name>
    <dbReference type="NCBI Taxonomy" id="746836"/>
    <lineage>
        <taxon>Eukaryota</taxon>
        <taxon>Fungi</taxon>
        <taxon>Dikarya</taxon>
        <taxon>Ascomycota</taxon>
        <taxon>Pezizomycotina</taxon>
        <taxon>Leotiomycetes</taxon>
        <taxon>Helotiales</taxon>
        <taxon>Helotiaceae</taxon>
        <taxon>Hymenoscyphus</taxon>
    </lineage>
</organism>
<accession>A0A9N9L9Y2</accession>
<evidence type="ECO:0000259" key="9">
    <source>
        <dbReference type="PROSITE" id="PS50850"/>
    </source>
</evidence>
<comment type="subcellular location">
    <subcellularLocation>
        <location evidence="1">Membrane</location>
        <topology evidence="1">Multi-pass membrane protein</topology>
    </subcellularLocation>
</comment>